<protein>
    <submittedName>
        <fullName evidence="1">Uncharacterized protein</fullName>
    </submittedName>
</protein>
<sequence length="310" mass="35422">MRRYRRLLITAIVTFVLLFVLQIVRVGINHGFADYLQAKYPKQEFKLASPVIRLFPLRYELQVYAPDSQVKFLAKSIFSLRKSTAKADAKEAAKKDIAEATPTALAFEHIYTDNYLAQKQAKDVYEQLSPILDSRDYRSLIERYSIQVNQAVSIDGEDAKEPEQARLLLRFRKQVKDKASMTASIVKLIGDLQKLNAPALGAIYCESSVLPRTDESFQELKIPAQTWQKTKEVASSKPKASGDMVGETEALPTEVVASGYKYNYFCYVFNYNLAFTKLDENLITNGLRIQELGGENLERFKRTWHYNYNA</sequence>
<comment type="caution">
    <text evidence="1">The sequence shown here is derived from an EMBL/GenBank/DDBJ whole genome shotgun (WGS) entry which is preliminary data.</text>
</comment>
<evidence type="ECO:0000313" key="1">
    <source>
        <dbReference type="EMBL" id="KXB39176.1"/>
    </source>
</evidence>
<evidence type="ECO:0000313" key="2">
    <source>
        <dbReference type="Proteomes" id="UP000070080"/>
    </source>
</evidence>
<dbReference type="EMBL" id="LSCV01000042">
    <property type="protein sequence ID" value="KXB39176.1"/>
    <property type="molecule type" value="Genomic_DNA"/>
</dbReference>
<dbReference type="STRING" id="1497955.HMPREF1872_01207"/>
<keyword evidence="2" id="KW-1185">Reference proteome</keyword>
<gene>
    <name evidence="1" type="ORF">HMPREF1872_01207</name>
</gene>
<organism evidence="1 2">
    <name type="scientific">Amygdalobacter nucleatus</name>
    <dbReference type="NCBI Taxonomy" id="3029274"/>
    <lineage>
        <taxon>Bacteria</taxon>
        <taxon>Bacillati</taxon>
        <taxon>Bacillota</taxon>
        <taxon>Clostridia</taxon>
        <taxon>Eubacteriales</taxon>
        <taxon>Oscillospiraceae</taxon>
        <taxon>Amygdalobacter</taxon>
    </lineage>
</organism>
<dbReference type="RefSeq" id="WP_066714758.1">
    <property type="nucleotide sequence ID" value="NZ_CP118869.1"/>
</dbReference>
<dbReference type="AlphaFoldDB" id="A0A133Y7J2"/>
<accession>A0A133Y7J2</accession>
<proteinExistence type="predicted"/>
<name>A0A133Y7J2_9FIRM</name>
<dbReference type="Proteomes" id="UP000070080">
    <property type="component" value="Unassembled WGS sequence"/>
</dbReference>
<reference evidence="2" key="1">
    <citation type="submission" date="2016-01" db="EMBL/GenBank/DDBJ databases">
        <authorList>
            <person name="Mitreva M."/>
            <person name="Pepin K.H."/>
            <person name="Mihindukulasuriya K.A."/>
            <person name="Fulton R."/>
            <person name="Fronick C."/>
            <person name="O'Laughlin M."/>
            <person name="Miner T."/>
            <person name="Herter B."/>
            <person name="Rosa B.A."/>
            <person name="Cordes M."/>
            <person name="Tomlinson C."/>
            <person name="Wollam A."/>
            <person name="Palsikar V.B."/>
            <person name="Mardis E.R."/>
            <person name="Wilson R.K."/>
        </authorList>
    </citation>
    <scope>NUCLEOTIDE SEQUENCE [LARGE SCALE GENOMIC DNA]</scope>
    <source>
        <strain evidence="2">KA00274</strain>
    </source>
</reference>